<comment type="caution">
    <text evidence="5">The sequence shown here is derived from an EMBL/GenBank/DDBJ whole genome shotgun (WGS) entry which is preliminary data.</text>
</comment>
<dbReference type="Gene3D" id="1.10.4040.10">
    <property type="entry name" value="Penicillinase repressor domain"/>
    <property type="match status" value="1"/>
</dbReference>
<accession>B7B9I5</accession>
<gene>
    <name evidence="5" type="ORF">PRABACTJOHN_01688</name>
</gene>
<evidence type="ECO:0000256" key="2">
    <source>
        <dbReference type="ARBA" id="ARBA00023015"/>
    </source>
</evidence>
<feature type="non-terminal residue" evidence="5">
    <location>
        <position position="1"/>
    </location>
</feature>
<dbReference type="Gene3D" id="1.10.10.10">
    <property type="entry name" value="Winged helix-like DNA-binding domain superfamily/Winged helix DNA-binding domain"/>
    <property type="match status" value="1"/>
</dbReference>
<reference evidence="5 6" key="1">
    <citation type="submission" date="2008-10" db="EMBL/GenBank/DDBJ databases">
        <title>Draft genome sequence of Parabacteroides johnsonii (DSM 18315).</title>
        <authorList>
            <person name="Sudarsanam P."/>
            <person name="Ley R."/>
            <person name="Guruge J."/>
            <person name="Turnbaugh P.J."/>
            <person name="Mahowald M."/>
            <person name="Liep D."/>
            <person name="Gordon J."/>
        </authorList>
    </citation>
    <scope>NUCLEOTIDE SEQUENCE [LARGE SCALE GENOMIC DNA]</scope>
    <source>
        <strain evidence="5 6">DSM 18315</strain>
    </source>
</reference>
<evidence type="ECO:0000313" key="5">
    <source>
        <dbReference type="EMBL" id="EEC96904.1"/>
    </source>
</evidence>
<evidence type="ECO:0000313" key="6">
    <source>
        <dbReference type="Proteomes" id="UP000005510"/>
    </source>
</evidence>
<dbReference type="GO" id="GO:0045892">
    <property type="term" value="P:negative regulation of DNA-templated transcription"/>
    <property type="evidence" value="ECO:0007669"/>
    <property type="project" value="InterPro"/>
</dbReference>
<keyword evidence="3" id="KW-0238">DNA-binding</keyword>
<keyword evidence="4" id="KW-0804">Transcription</keyword>
<evidence type="ECO:0000256" key="4">
    <source>
        <dbReference type="ARBA" id="ARBA00023163"/>
    </source>
</evidence>
<comment type="similarity">
    <text evidence="1">Belongs to the BlaI transcriptional regulatory family.</text>
</comment>
<protein>
    <submittedName>
        <fullName evidence="5">Transcriptional regulator, BlaI/MecI/CopY family</fullName>
    </submittedName>
</protein>
<sequence>KIVYKLIRIVGKLFFLVTFVPNKQNIMKRLTAREEEIMGYFWTKGPLFVKQLLEFYDEPRPHFNTLSTIVRGLEDKGFLAHHTFGNTYQYYAAVTEADYSRGTLKNVIAKYFNNSYLGVISSLVKEEEISVEELKELIESIDSGKLTIDN</sequence>
<dbReference type="InterPro" id="IPR036388">
    <property type="entry name" value="WH-like_DNA-bd_sf"/>
</dbReference>
<evidence type="ECO:0000256" key="3">
    <source>
        <dbReference type="ARBA" id="ARBA00023125"/>
    </source>
</evidence>
<dbReference type="Proteomes" id="UP000005510">
    <property type="component" value="Unassembled WGS sequence"/>
</dbReference>
<dbReference type="InterPro" id="IPR036390">
    <property type="entry name" value="WH_DNA-bd_sf"/>
</dbReference>
<dbReference type="AlphaFoldDB" id="B7B9I5"/>
<dbReference type="GO" id="GO:0003677">
    <property type="term" value="F:DNA binding"/>
    <property type="evidence" value="ECO:0007669"/>
    <property type="project" value="UniProtKB-KW"/>
</dbReference>
<evidence type="ECO:0000256" key="1">
    <source>
        <dbReference type="ARBA" id="ARBA00011046"/>
    </source>
</evidence>
<dbReference type="EMBL" id="ABYH01000178">
    <property type="protein sequence ID" value="EEC96904.1"/>
    <property type="molecule type" value="Genomic_DNA"/>
</dbReference>
<dbReference type="Pfam" id="PF03965">
    <property type="entry name" value="Penicillinase_R"/>
    <property type="match status" value="1"/>
</dbReference>
<dbReference type="SUPFAM" id="SSF46785">
    <property type="entry name" value="Winged helix' DNA-binding domain"/>
    <property type="match status" value="1"/>
</dbReference>
<name>B7B9I5_9BACT</name>
<proteinExistence type="inferred from homology"/>
<dbReference type="STRING" id="537006.PRABACTJOHN_01688"/>
<reference evidence="5 6" key="2">
    <citation type="submission" date="2008-10" db="EMBL/GenBank/DDBJ databases">
        <authorList>
            <person name="Fulton L."/>
            <person name="Clifton S."/>
            <person name="Fulton B."/>
            <person name="Xu J."/>
            <person name="Minx P."/>
            <person name="Pepin K.H."/>
            <person name="Johnson M."/>
            <person name="Bhonagiri V."/>
            <person name="Nash W.E."/>
            <person name="Mardis E.R."/>
            <person name="Wilson R.K."/>
        </authorList>
    </citation>
    <scope>NUCLEOTIDE SEQUENCE [LARGE SCALE GENOMIC DNA]</scope>
    <source>
        <strain evidence="5 6">DSM 18315</strain>
    </source>
</reference>
<keyword evidence="2" id="KW-0805">Transcription regulation</keyword>
<organism evidence="5 6">
    <name type="scientific">Parabacteroides johnsonii DSM 18315</name>
    <dbReference type="NCBI Taxonomy" id="537006"/>
    <lineage>
        <taxon>Bacteria</taxon>
        <taxon>Pseudomonadati</taxon>
        <taxon>Bacteroidota</taxon>
        <taxon>Bacteroidia</taxon>
        <taxon>Bacteroidales</taxon>
        <taxon>Tannerellaceae</taxon>
        <taxon>Parabacteroides</taxon>
    </lineage>
</organism>
<dbReference type="HOGENOM" id="CLU_1735352_0_0_10"/>
<dbReference type="InterPro" id="IPR005650">
    <property type="entry name" value="BlaI_family"/>
</dbReference>